<dbReference type="InterPro" id="IPR051156">
    <property type="entry name" value="Mito/Outer_Membr_Metalloprot"/>
</dbReference>
<dbReference type="PANTHER" id="PTHR22726:SF1">
    <property type="entry name" value="METALLOENDOPEPTIDASE OMA1, MITOCHONDRIAL"/>
    <property type="match status" value="1"/>
</dbReference>
<comment type="caution">
    <text evidence="10">The sequence shown here is derived from an EMBL/GenBank/DDBJ whole genome shotgun (WGS) entry which is preliminary data.</text>
</comment>
<proteinExistence type="predicted"/>
<evidence type="ECO:0000256" key="5">
    <source>
        <dbReference type="ARBA" id="ARBA00022833"/>
    </source>
</evidence>
<feature type="compositionally biased region" description="Polar residues" evidence="7">
    <location>
        <begin position="48"/>
        <end position="62"/>
    </location>
</feature>
<dbReference type="Proteomes" id="UP000732380">
    <property type="component" value="Unassembled WGS sequence"/>
</dbReference>
<keyword evidence="2" id="KW-0645">Protease</keyword>
<dbReference type="Pfam" id="PF13489">
    <property type="entry name" value="Methyltransf_23"/>
    <property type="match status" value="1"/>
</dbReference>
<dbReference type="CDD" id="cd07331">
    <property type="entry name" value="M48C_Oma1_like"/>
    <property type="match status" value="1"/>
</dbReference>
<dbReference type="GO" id="GO:0006515">
    <property type="term" value="P:protein quality control for misfolded or incompletely synthesized proteins"/>
    <property type="evidence" value="ECO:0007669"/>
    <property type="project" value="TreeGrafter"/>
</dbReference>
<dbReference type="InterPro" id="IPR001915">
    <property type="entry name" value="Peptidase_M48"/>
</dbReference>
<protein>
    <recommendedName>
        <fullName evidence="9">Peptidase M48 domain-containing protein</fullName>
    </recommendedName>
</protein>
<dbReference type="Pfam" id="PF01435">
    <property type="entry name" value="Peptidase_M48"/>
    <property type="match status" value="1"/>
</dbReference>
<evidence type="ECO:0000313" key="10">
    <source>
        <dbReference type="EMBL" id="KAG6116912.1"/>
    </source>
</evidence>
<keyword evidence="4" id="KW-0378">Hydrolase</keyword>
<reference evidence="10 11" key="1">
    <citation type="journal article" date="2020" name="bioRxiv">
        <title>Whole genome comparisons of ergot fungi reveals the divergence and evolution of species within the genus Claviceps are the result of varying mechanisms driving genome evolution and host range expansion.</title>
        <authorList>
            <person name="Wyka S.A."/>
            <person name="Mondo S.J."/>
            <person name="Liu M."/>
            <person name="Dettman J."/>
            <person name="Nalam V."/>
            <person name="Broders K.D."/>
        </authorList>
    </citation>
    <scope>NUCLEOTIDE SEQUENCE [LARGE SCALE GENOMIC DNA]</scope>
    <source>
        <strain evidence="10 11">LM576</strain>
    </source>
</reference>
<evidence type="ECO:0000256" key="4">
    <source>
        <dbReference type="ARBA" id="ARBA00022801"/>
    </source>
</evidence>
<evidence type="ECO:0000259" key="9">
    <source>
        <dbReference type="Pfam" id="PF01435"/>
    </source>
</evidence>
<evidence type="ECO:0000256" key="6">
    <source>
        <dbReference type="ARBA" id="ARBA00023049"/>
    </source>
</evidence>
<dbReference type="GO" id="GO:0005743">
    <property type="term" value="C:mitochondrial inner membrane"/>
    <property type="evidence" value="ECO:0007669"/>
    <property type="project" value="TreeGrafter"/>
</dbReference>
<evidence type="ECO:0000256" key="8">
    <source>
        <dbReference type="SAM" id="Phobius"/>
    </source>
</evidence>
<evidence type="ECO:0000256" key="3">
    <source>
        <dbReference type="ARBA" id="ARBA00022723"/>
    </source>
</evidence>
<dbReference type="InterPro" id="IPR029063">
    <property type="entry name" value="SAM-dependent_MTases_sf"/>
</dbReference>
<dbReference type="SUPFAM" id="SSF53335">
    <property type="entry name" value="S-adenosyl-L-methionine-dependent methyltransferases"/>
    <property type="match status" value="1"/>
</dbReference>
<dbReference type="CDD" id="cd02440">
    <property type="entry name" value="AdoMet_MTases"/>
    <property type="match status" value="1"/>
</dbReference>
<name>A0A9P7Q283_9HYPO</name>
<keyword evidence="3" id="KW-0479">Metal-binding</keyword>
<organism evidence="10 11">
    <name type="scientific">Claviceps humidiphila</name>
    <dbReference type="NCBI Taxonomy" id="1294629"/>
    <lineage>
        <taxon>Eukaryota</taxon>
        <taxon>Fungi</taxon>
        <taxon>Dikarya</taxon>
        <taxon>Ascomycota</taxon>
        <taxon>Pezizomycotina</taxon>
        <taxon>Sordariomycetes</taxon>
        <taxon>Hypocreomycetidae</taxon>
        <taxon>Hypocreales</taxon>
        <taxon>Clavicipitaceae</taxon>
        <taxon>Claviceps</taxon>
    </lineage>
</organism>
<keyword evidence="8" id="KW-1133">Transmembrane helix</keyword>
<feature type="transmembrane region" description="Helical" evidence="8">
    <location>
        <begin position="712"/>
        <end position="732"/>
    </location>
</feature>
<evidence type="ECO:0000256" key="7">
    <source>
        <dbReference type="SAM" id="MobiDB-lite"/>
    </source>
</evidence>
<gene>
    <name evidence="10" type="ORF">E4U13_001534</name>
</gene>
<feature type="compositionally biased region" description="Polar residues" evidence="7">
    <location>
        <begin position="1"/>
        <end position="10"/>
    </location>
</feature>
<evidence type="ECO:0000256" key="2">
    <source>
        <dbReference type="ARBA" id="ARBA00022670"/>
    </source>
</evidence>
<feature type="compositionally biased region" description="Polar residues" evidence="7">
    <location>
        <begin position="31"/>
        <end position="40"/>
    </location>
</feature>
<keyword evidence="5" id="KW-0862">Zinc</keyword>
<dbReference type="AlphaFoldDB" id="A0A9P7Q283"/>
<dbReference type="EMBL" id="SRQM01000160">
    <property type="protein sequence ID" value="KAG6116912.1"/>
    <property type="molecule type" value="Genomic_DNA"/>
</dbReference>
<accession>A0A9P7Q283</accession>
<feature type="domain" description="Peptidase M48" evidence="9">
    <location>
        <begin position="636"/>
        <end position="820"/>
    </location>
</feature>
<feature type="transmembrane region" description="Helical" evidence="8">
    <location>
        <begin position="563"/>
        <end position="583"/>
    </location>
</feature>
<comment type="cofactor">
    <cofactor evidence="1">
        <name>Zn(2+)</name>
        <dbReference type="ChEBI" id="CHEBI:29105"/>
    </cofactor>
</comment>
<evidence type="ECO:0000256" key="1">
    <source>
        <dbReference type="ARBA" id="ARBA00001947"/>
    </source>
</evidence>
<dbReference type="Gene3D" id="3.40.50.150">
    <property type="entry name" value="Vaccinia Virus protein VP39"/>
    <property type="match status" value="1"/>
</dbReference>
<feature type="region of interest" description="Disordered" evidence="7">
    <location>
        <begin position="1"/>
        <end position="62"/>
    </location>
</feature>
<keyword evidence="8" id="KW-0472">Membrane</keyword>
<sequence length="859" mass="96249">MNSSFGAQPESSERTQLAAEADPDDDKKNLAQPNFDTFQFTFRMPFGENSSPEPDTSSAVELSSDQDRLFVNSAADRRASGTHSSQSLSDSVQDFPEEFGRTYHAYRAGSYAFPNDFPERERLELQGRILVELFGGKLYFAPLDKRRPPRHILDVATGTGEWAIQMGDLFPGSEIIATDLSPIQPLQVPPNVNFYVEDSSDVWDYSHKFDYIHTRVTGGCWWSFEKQVAQQAFDALEPGGYLESQEYDFFIGCDDDTMNPEGPLAQWSRDITLAGERCHRPTTTGQLLKEAFQRIGFVDVQEVVYKIPLNGWPKDDHLQKIGRMWETNMLSGIGGFSLSLFHRVFQKSAAETEVFLVDVRRELSDPSIHSWMPCFVVWGRKPYPSEISGQPIGEDTANFFIGSFRRRVSADAAVMRVPPRISVQRPSNETPFRASATIKSKSNLPSSDINVHKPATWWSQTAHPAPNLRAYTRRHNPDVTAFAIRGITMLFPRSARPFVPRLRNICERVPICACAAARQARPLGYQARVFTSSSSQRSSTQRSSQKNSFDAAAHKYAPAERSLASRTVMVVACLGAVLFYFSTSQRVPVTGRRRFSFLSDEFVECVHAKIGDDIVQMVHDQGGHFLPAWDPRTILVKRVMRKLIPVSGLPDLNWEISVVADDIVNAFVYPGGKVVVYSGLISMCGSEDALAAVLGHEIAHTTASHAAERMSAAWLVNFTAGSLSYLLAGPYAAGLFTLWRFFSDFDLVAFLCYLPMGRKQEVEADYVGLMMMAEACYDPRLAVGFWQRAEAMQRAYGVECPEFLSTHPSHADRVAKMQEWMPLAMQKRAESDCKGTAAFADRFRIAMRTMRPLSEVGRL</sequence>
<dbReference type="GO" id="GO:0004222">
    <property type="term" value="F:metalloendopeptidase activity"/>
    <property type="evidence" value="ECO:0007669"/>
    <property type="project" value="InterPro"/>
</dbReference>
<dbReference type="GO" id="GO:0034982">
    <property type="term" value="P:mitochondrial protein processing"/>
    <property type="evidence" value="ECO:0007669"/>
    <property type="project" value="TreeGrafter"/>
</dbReference>
<evidence type="ECO:0000313" key="11">
    <source>
        <dbReference type="Proteomes" id="UP000732380"/>
    </source>
</evidence>
<keyword evidence="8" id="KW-0812">Transmembrane</keyword>
<dbReference type="GO" id="GO:0046872">
    <property type="term" value="F:metal ion binding"/>
    <property type="evidence" value="ECO:0007669"/>
    <property type="project" value="UniProtKB-KW"/>
</dbReference>
<keyword evidence="11" id="KW-1185">Reference proteome</keyword>
<keyword evidence="6" id="KW-0482">Metalloprotease</keyword>
<dbReference type="PANTHER" id="PTHR22726">
    <property type="entry name" value="METALLOENDOPEPTIDASE OMA1"/>
    <property type="match status" value="1"/>
</dbReference>
<dbReference type="Gene3D" id="3.30.2010.10">
    <property type="entry name" value="Metalloproteases ('zincins'), catalytic domain"/>
    <property type="match status" value="1"/>
</dbReference>